<dbReference type="EMBL" id="WVIE01000002">
    <property type="protein sequence ID" value="NDJ16065.1"/>
    <property type="molecule type" value="Genomic_DNA"/>
</dbReference>
<dbReference type="PANTHER" id="PTHR48079">
    <property type="entry name" value="PROTEIN YEEZ"/>
    <property type="match status" value="1"/>
</dbReference>
<keyword evidence="3" id="KW-1185">Reference proteome</keyword>
<dbReference type="Pfam" id="PF01370">
    <property type="entry name" value="Epimerase"/>
    <property type="match status" value="1"/>
</dbReference>
<evidence type="ECO:0000313" key="3">
    <source>
        <dbReference type="Proteomes" id="UP000646053"/>
    </source>
</evidence>
<dbReference type="InterPro" id="IPR051783">
    <property type="entry name" value="NAD(P)-dependent_oxidoreduct"/>
</dbReference>
<feature type="domain" description="NAD-dependent epimerase/dehydratase" evidence="1">
    <location>
        <begin position="4"/>
        <end position="225"/>
    </location>
</feature>
<dbReference type="SUPFAM" id="SSF51735">
    <property type="entry name" value="NAD(P)-binding Rossmann-fold domains"/>
    <property type="match status" value="1"/>
</dbReference>
<evidence type="ECO:0000313" key="2">
    <source>
        <dbReference type="EMBL" id="NDJ16065.1"/>
    </source>
</evidence>
<comment type="caution">
    <text evidence="2">The sequence shown here is derived from an EMBL/GenBank/DDBJ whole genome shotgun (WGS) entry which is preliminary data.</text>
</comment>
<proteinExistence type="predicted"/>
<name>A0A8J7Z5X3_9CYAN</name>
<evidence type="ECO:0000259" key="1">
    <source>
        <dbReference type="Pfam" id="PF01370"/>
    </source>
</evidence>
<dbReference type="InterPro" id="IPR036291">
    <property type="entry name" value="NAD(P)-bd_dom_sf"/>
</dbReference>
<dbReference type="RefSeq" id="WP_162421585.1">
    <property type="nucleotide sequence ID" value="NZ_WVIE01000002.1"/>
</dbReference>
<dbReference type="GO" id="GO:0005737">
    <property type="term" value="C:cytoplasm"/>
    <property type="evidence" value="ECO:0007669"/>
    <property type="project" value="TreeGrafter"/>
</dbReference>
<dbReference type="InterPro" id="IPR001509">
    <property type="entry name" value="Epimerase_deHydtase"/>
</dbReference>
<sequence>MKLLITGASGFLGQYVVVEALRRGHQVRAVVRPSGDVTRYTWHDHPSVEFARVDLRCQEGLTSAIEGVDAVIHLAAAKAGDFYTQFAGTVIATENLLRAMVEAKVLRLVAISTFSVYDYVKMENNTLVTEDAPIESNPLERDEYAQTKLIQEQLVREFENTHQALVTIIRPGMVYGRDYLWNACLGAELTDTLWLRIGARATMPITYVENCATAIVLASEKEAAIAQTLNVVDDNLPTQREFAKKLLKRMTVPAKLIPVNWALMNSLTWVLWYYNKIILKGQAKFPGIFVPAKLQARFKPLQYTNAHAKEILGWTPKYSLDDAFERSSSDADLLAVSPQASPVSA</sequence>
<organism evidence="2 3">
    <name type="scientific">Myxacorys almedinensis A</name>
    <dbReference type="NCBI Taxonomy" id="2690445"/>
    <lineage>
        <taxon>Bacteria</taxon>
        <taxon>Bacillati</taxon>
        <taxon>Cyanobacteriota</taxon>
        <taxon>Cyanophyceae</taxon>
        <taxon>Leptolyngbyales</taxon>
        <taxon>Leptolyngbyaceae</taxon>
        <taxon>Myxacorys</taxon>
        <taxon>Myxacorys almedinensis</taxon>
    </lineage>
</organism>
<dbReference type="Gene3D" id="3.40.50.720">
    <property type="entry name" value="NAD(P)-binding Rossmann-like Domain"/>
    <property type="match status" value="1"/>
</dbReference>
<dbReference type="PANTHER" id="PTHR48079:SF6">
    <property type="entry name" value="NAD(P)-BINDING DOMAIN-CONTAINING PROTEIN-RELATED"/>
    <property type="match status" value="1"/>
</dbReference>
<dbReference type="Proteomes" id="UP000646053">
    <property type="component" value="Unassembled WGS sequence"/>
</dbReference>
<gene>
    <name evidence="2" type="ORF">GS601_01985</name>
</gene>
<accession>A0A8J7Z5X3</accession>
<dbReference type="GO" id="GO:0004029">
    <property type="term" value="F:aldehyde dehydrogenase (NAD+) activity"/>
    <property type="evidence" value="ECO:0007669"/>
    <property type="project" value="TreeGrafter"/>
</dbReference>
<reference evidence="2" key="1">
    <citation type="submission" date="2019-12" db="EMBL/GenBank/DDBJ databases">
        <title>High-Quality draft genome sequences of three cyanobacteria isolated from the limestone walls of the Old Cathedral of Coimbra.</title>
        <authorList>
            <person name="Tiago I."/>
            <person name="Soares F."/>
            <person name="Portugal A."/>
        </authorList>
    </citation>
    <scope>NUCLEOTIDE SEQUENCE</scope>
    <source>
        <strain evidence="2">A</strain>
    </source>
</reference>
<protein>
    <submittedName>
        <fullName evidence="2">NAD-dependent epimerase/dehydratase family protein</fullName>
    </submittedName>
</protein>
<dbReference type="AlphaFoldDB" id="A0A8J7Z5X3"/>